<dbReference type="GeneID" id="25281741"/>
<evidence type="ECO:0000313" key="3">
    <source>
        <dbReference type="Proteomes" id="UP000027920"/>
    </source>
</evidence>
<accession>A0A072PA51</accession>
<dbReference type="InterPro" id="IPR006056">
    <property type="entry name" value="RidA"/>
</dbReference>
<dbReference type="Gene3D" id="3.30.1330.40">
    <property type="entry name" value="RutC-like"/>
    <property type="match status" value="1"/>
</dbReference>
<dbReference type="OrthoDB" id="309640at2759"/>
<dbReference type="Proteomes" id="UP000027920">
    <property type="component" value="Unassembled WGS sequence"/>
</dbReference>
<comment type="similarity">
    <text evidence="1">Belongs to the RutC family.</text>
</comment>
<name>A0A072PA51_9EURO</name>
<dbReference type="SUPFAM" id="SSF55298">
    <property type="entry name" value="YjgF-like"/>
    <property type="match status" value="1"/>
</dbReference>
<dbReference type="FunFam" id="3.30.1330.40:FF:000001">
    <property type="entry name" value="L-PSP family endoribonuclease"/>
    <property type="match status" value="1"/>
</dbReference>
<comment type="caution">
    <text evidence="2">The sequence shown here is derived from an EMBL/GenBank/DDBJ whole genome shotgun (WGS) entry which is preliminary data.</text>
</comment>
<dbReference type="RefSeq" id="XP_013259227.1">
    <property type="nucleotide sequence ID" value="XM_013403773.1"/>
</dbReference>
<dbReference type="PANTHER" id="PTHR11803">
    <property type="entry name" value="2-IMINOBUTANOATE/2-IMINOPROPANOATE DEAMINASE RIDA"/>
    <property type="match status" value="1"/>
</dbReference>
<keyword evidence="3" id="KW-1185">Reference proteome</keyword>
<dbReference type="InterPro" id="IPR006175">
    <property type="entry name" value="YjgF/YER057c/UK114"/>
</dbReference>
<gene>
    <name evidence="2" type="ORF">A1O9_06826</name>
</gene>
<dbReference type="STRING" id="1182545.A0A072PA51"/>
<sequence>MDEAKHKGVLTVNAPNPMPHIFPQAVVTTNGFVFCSGSIAMDPKTLKLIDGDIQAHTHQVIRNLSAVLEAAGSSLKKIVKINIFLDDMDNFNKMNEVYTQYFTENLPCRTCVAVKALPLHTDIEMECTAML</sequence>
<dbReference type="NCBIfam" id="TIGR00004">
    <property type="entry name" value="Rid family detoxifying hydrolase"/>
    <property type="match status" value="1"/>
</dbReference>
<dbReference type="PANTHER" id="PTHR11803:SF22">
    <property type="entry name" value="ENDORIBONUCLEASE FAMILY PROTEIN BRT1, PUTATIVE (AFU_ORTHOLOGUE AFUA_5G03780)-RELATED"/>
    <property type="match status" value="1"/>
</dbReference>
<dbReference type="GO" id="GO:0019239">
    <property type="term" value="F:deaminase activity"/>
    <property type="evidence" value="ECO:0007669"/>
    <property type="project" value="TreeGrafter"/>
</dbReference>
<dbReference type="AlphaFoldDB" id="A0A072PA51"/>
<protein>
    <submittedName>
        <fullName evidence="2">Endoribonuclease L-PSP</fullName>
    </submittedName>
</protein>
<organism evidence="2 3">
    <name type="scientific">Exophiala aquamarina CBS 119918</name>
    <dbReference type="NCBI Taxonomy" id="1182545"/>
    <lineage>
        <taxon>Eukaryota</taxon>
        <taxon>Fungi</taxon>
        <taxon>Dikarya</taxon>
        <taxon>Ascomycota</taxon>
        <taxon>Pezizomycotina</taxon>
        <taxon>Eurotiomycetes</taxon>
        <taxon>Chaetothyriomycetidae</taxon>
        <taxon>Chaetothyriales</taxon>
        <taxon>Herpotrichiellaceae</taxon>
        <taxon>Exophiala</taxon>
    </lineage>
</organism>
<evidence type="ECO:0000313" key="2">
    <source>
        <dbReference type="EMBL" id="KEF56637.1"/>
    </source>
</evidence>
<evidence type="ECO:0000256" key="1">
    <source>
        <dbReference type="ARBA" id="ARBA00010552"/>
    </source>
</evidence>
<reference evidence="2 3" key="1">
    <citation type="submission" date="2013-03" db="EMBL/GenBank/DDBJ databases">
        <title>The Genome Sequence of Exophiala aquamarina CBS 119918.</title>
        <authorList>
            <consortium name="The Broad Institute Genomics Platform"/>
            <person name="Cuomo C."/>
            <person name="de Hoog S."/>
            <person name="Gorbushina A."/>
            <person name="Walker B."/>
            <person name="Young S.K."/>
            <person name="Zeng Q."/>
            <person name="Gargeya S."/>
            <person name="Fitzgerald M."/>
            <person name="Haas B."/>
            <person name="Abouelleil A."/>
            <person name="Allen A.W."/>
            <person name="Alvarado L."/>
            <person name="Arachchi H.M."/>
            <person name="Berlin A.M."/>
            <person name="Chapman S.B."/>
            <person name="Gainer-Dewar J."/>
            <person name="Goldberg J."/>
            <person name="Griggs A."/>
            <person name="Gujja S."/>
            <person name="Hansen M."/>
            <person name="Howarth C."/>
            <person name="Imamovic A."/>
            <person name="Ireland A."/>
            <person name="Larimer J."/>
            <person name="McCowan C."/>
            <person name="Murphy C."/>
            <person name="Pearson M."/>
            <person name="Poon T.W."/>
            <person name="Priest M."/>
            <person name="Roberts A."/>
            <person name="Saif S."/>
            <person name="Shea T."/>
            <person name="Sisk P."/>
            <person name="Sykes S."/>
            <person name="Wortman J."/>
            <person name="Nusbaum C."/>
            <person name="Birren B."/>
        </authorList>
    </citation>
    <scope>NUCLEOTIDE SEQUENCE [LARGE SCALE GENOMIC DNA]</scope>
    <source>
        <strain evidence="2 3">CBS 119918</strain>
    </source>
</reference>
<dbReference type="CDD" id="cd00448">
    <property type="entry name" value="YjgF_YER057c_UK114_family"/>
    <property type="match status" value="1"/>
</dbReference>
<proteinExistence type="inferred from homology"/>
<dbReference type="GO" id="GO:0005739">
    <property type="term" value="C:mitochondrion"/>
    <property type="evidence" value="ECO:0007669"/>
    <property type="project" value="UniProtKB-ARBA"/>
</dbReference>
<dbReference type="HOGENOM" id="CLU_100715_7_2_1"/>
<dbReference type="InterPro" id="IPR035959">
    <property type="entry name" value="RutC-like_sf"/>
</dbReference>
<dbReference type="Pfam" id="PF01042">
    <property type="entry name" value="Ribonuc_L-PSP"/>
    <property type="match status" value="1"/>
</dbReference>
<dbReference type="VEuPathDB" id="FungiDB:A1O9_06826"/>
<dbReference type="EMBL" id="AMGV01000005">
    <property type="protein sequence ID" value="KEF56637.1"/>
    <property type="molecule type" value="Genomic_DNA"/>
</dbReference>
<dbReference type="GO" id="GO:0005829">
    <property type="term" value="C:cytosol"/>
    <property type="evidence" value="ECO:0007669"/>
    <property type="project" value="TreeGrafter"/>
</dbReference>